<dbReference type="PROSITE" id="PS51257">
    <property type="entry name" value="PROKAR_LIPOPROTEIN"/>
    <property type="match status" value="1"/>
</dbReference>
<organism evidence="3 4">
    <name type="scientific">Myxococcus xanthus</name>
    <dbReference type="NCBI Taxonomy" id="34"/>
    <lineage>
        <taxon>Bacteria</taxon>
        <taxon>Pseudomonadati</taxon>
        <taxon>Myxococcota</taxon>
        <taxon>Myxococcia</taxon>
        <taxon>Myxococcales</taxon>
        <taxon>Cystobacterineae</taxon>
        <taxon>Myxococcaceae</taxon>
        <taxon>Myxococcus</taxon>
    </lineage>
</organism>
<sequence>MRIAKSGAWVGTALLAVALTACSSGPFVEGNGRVVESEREIPSFDEVVVNDGISATVVVDPAQPASVIVEGDSNLVSLMRTEVLSGAMLRVHFLADDVGHWESANPLRVRITVPTLTSFQRSGGGTADLSGSIDVPSFLLTASGGGTIRARGFVTERLTLETSGGAETTLEGQATLLDSEMSGGGRLFATGLQTRDARLESSGGGTTEVRVSGSLRVEASGGADIRITGAPTVVEKDLSGGSALRFE</sequence>
<evidence type="ECO:0000313" key="4">
    <source>
        <dbReference type="Proteomes" id="UP000320179"/>
    </source>
</evidence>
<feature type="signal peptide" evidence="1">
    <location>
        <begin position="1"/>
        <end position="23"/>
    </location>
</feature>
<dbReference type="Pfam" id="PF10988">
    <property type="entry name" value="DUF2807"/>
    <property type="match status" value="1"/>
</dbReference>
<feature type="chain" id="PRO_5042138660" description="Putative auto-transporter adhesin head GIN domain-containing protein" evidence="1">
    <location>
        <begin position="24"/>
        <end position="247"/>
    </location>
</feature>
<dbReference type="Proteomes" id="UP000320179">
    <property type="component" value="Chromosome"/>
</dbReference>
<accession>A0AAE6G1J4</accession>
<name>A0AAE6G1J4_MYXXA</name>
<gene>
    <name evidence="3" type="ORF">BHS09_20715</name>
</gene>
<evidence type="ECO:0000256" key="1">
    <source>
        <dbReference type="SAM" id="SignalP"/>
    </source>
</evidence>
<proteinExistence type="predicted"/>
<protein>
    <recommendedName>
        <fullName evidence="2">Putative auto-transporter adhesin head GIN domain-containing protein</fullName>
    </recommendedName>
</protein>
<dbReference type="EMBL" id="CP017174">
    <property type="protein sequence ID" value="QDE69199.1"/>
    <property type="molecule type" value="Genomic_DNA"/>
</dbReference>
<keyword evidence="1" id="KW-0732">Signal</keyword>
<dbReference type="Gene3D" id="2.160.20.120">
    <property type="match status" value="1"/>
</dbReference>
<dbReference type="AlphaFoldDB" id="A0AAE6G1J4"/>
<reference evidence="3 4" key="1">
    <citation type="journal article" date="2019" name="Science">
        <title>Social genes are selection hotspots in kin groups of a soil microbe.</title>
        <authorList>
            <person name="Wielgoss S."/>
            <person name="Wolfensberger R."/>
            <person name="Sun L."/>
            <person name="Fiegna F."/>
            <person name="Velicer G.J."/>
        </authorList>
    </citation>
    <scope>NUCLEOTIDE SEQUENCE [LARGE SCALE GENOMIC DNA]</scope>
    <source>
        <strain evidence="3 4">MC3.5.9c15</strain>
    </source>
</reference>
<dbReference type="RefSeq" id="WP_140798736.1">
    <property type="nucleotide sequence ID" value="NZ_CP017172.1"/>
</dbReference>
<evidence type="ECO:0000313" key="3">
    <source>
        <dbReference type="EMBL" id="QDE69199.1"/>
    </source>
</evidence>
<dbReference type="InterPro" id="IPR021255">
    <property type="entry name" value="DUF2807"/>
</dbReference>
<feature type="domain" description="Putative auto-transporter adhesin head GIN" evidence="2">
    <location>
        <begin position="44"/>
        <end position="231"/>
    </location>
</feature>
<evidence type="ECO:0000259" key="2">
    <source>
        <dbReference type="Pfam" id="PF10988"/>
    </source>
</evidence>